<name>A0A126UWQ8_9RHOB</name>
<dbReference type="EMBL" id="CP014327">
    <property type="protein sequence ID" value="AML50501.1"/>
    <property type="molecule type" value="Genomic_DNA"/>
</dbReference>
<accession>A0A126UWQ8</accession>
<dbReference type="PROSITE" id="PS51257">
    <property type="entry name" value="PROKAR_LIPOPROTEIN"/>
    <property type="match status" value="1"/>
</dbReference>
<evidence type="ECO:0000313" key="2">
    <source>
        <dbReference type="Proteomes" id="UP000070371"/>
    </source>
</evidence>
<proteinExistence type="predicted"/>
<evidence type="ECO:0008006" key="3">
    <source>
        <dbReference type="Google" id="ProtNLM"/>
    </source>
</evidence>
<reference evidence="1 2" key="1">
    <citation type="submission" date="2016-02" db="EMBL/GenBank/DDBJ databases">
        <title>Complete genome sequence of Halocynthiibacter arcticus PAMC 20958t from arctic marine sediment.</title>
        <authorList>
            <person name="Lee Y.M."/>
            <person name="Baek K."/>
            <person name="Lee H.K."/>
            <person name="Shin S.C."/>
        </authorList>
    </citation>
    <scope>NUCLEOTIDE SEQUENCE [LARGE SCALE GENOMIC DNA]</scope>
    <source>
        <strain evidence="1">PAMC 20958</strain>
    </source>
</reference>
<protein>
    <recommendedName>
        <fullName evidence="3">Lipoprotein</fullName>
    </recommendedName>
</protein>
<dbReference type="AlphaFoldDB" id="A0A126UWQ8"/>
<sequence>MHLRLLLVFIALFGTVGCKPLTTGNLAQTYVSDGLAYRQQIQLMKNGTYRHAVFQSMGNSVSTREGKWRVERNGGDTRVLLEGFKSVATHRDFAVHRVWGVKFQEMVFNTRRGIFGTLIITSATDPPVEYFSVK</sequence>
<evidence type="ECO:0000313" key="1">
    <source>
        <dbReference type="EMBL" id="AML50501.1"/>
    </source>
</evidence>
<organism evidence="1 2">
    <name type="scientific">Falsihalocynthiibacter arcticus</name>
    <dbReference type="NCBI Taxonomy" id="1579316"/>
    <lineage>
        <taxon>Bacteria</taxon>
        <taxon>Pseudomonadati</taxon>
        <taxon>Pseudomonadota</taxon>
        <taxon>Alphaproteobacteria</taxon>
        <taxon>Rhodobacterales</taxon>
        <taxon>Roseobacteraceae</taxon>
        <taxon>Falsihalocynthiibacter</taxon>
    </lineage>
</organism>
<dbReference type="KEGG" id="hat:RC74_03750"/>
<keyword evidence="2" id="KW-1185">Reference proteome</keyword>
<dbReference type="Proteomes" id="UP000070371">
    <property type="component" value="Chromosome"/>
</dbReference>
<gene>
    <name evidence="1" type="ORF">RC74_03750</name>
</gene>
<dbReference type="STRING" id="1579316.RC74_03750"/>